<dbReference type="EMBL" id="CAJNIZ010046004">
    <property type="protein sequence ID" value="CAE7736384.1"/>
    <property type="molecule type" value="Genomic_DNA"/>
</dbReference>
<comment type="caution">
    <text evidence="2">The sequence shown here is derived from an EMBL/GenBank/DDBJ whole genome shotgun (WGS) entry which is preliminary data.</text>
</comment>
<dbReference type="Proteomes" id="UP000649617">
    <property type="component" value="Unassembled WGS sequence"/>
</dbReference>
<dbReference type="AlphaFoldDB" id="A0A812XHP4"/>
<accession>A0A812XHP4</accession>
<proteinExistence type="predicted"/>
<sequence>VLRSTPSVQSSGSCEQAAEECVPERISARQRLRLLQERAAKLHTIKEHLQRLSKERREAANPTAGK</sequence>
<evidence type="ECO:0000256" key="1">
    <source>
        <dbReference type="SAM" id="MobiDB-lite"/>
    </source>
</evidence>
<protein>
    <submittedName>
        <fullName evidence="2">Arsb protein</fullName>
    </submittedName>
</protein>
<organism evidence="2 3">
    <name type="scientific">Symbiodinium pilosum</name>
    <name type="common">Dinoflagellate</name>
    <dbReference type="NCBI Taxonomy" id="2952"/>
    <lineage>
        <taxon>Eukaryota</taxon>
        <taxon>Sar</taxon>
        <taxon>Alveolata</taxon>
        <taxon>Dinophyceae</taxon>
        <taxon>Suessiales</taxon>
        <taxon>Symbiodiniaceae</taxon>
        <taxon>Symbiodinium</taxon>
    </lineage>
</organism>
<gene>
    <name evidence="2" type="primary">Arsb</name>
    <name evidence="2" type="ORF">SPIL2461_LOCUS21168</name>
</gene>
<name>A0A812XHP4_SYMPI</name>
<feature type="non-terminal residue" evidence="2">
    <location>
        <position position="66"/>
    </location>
</feature>
<feature type="non-terminal residue" evidence="2">
    <location>
        <position position="1"/>
    </location>
</feature>
<reference evidence="2" key="1">
    <citation type="submission" date="2021-02" db="EMBL/GenBank/DDBJ databases">
        <authorList>
            <person name="Dougan E. K."/>
            <person name="Rhodes N."/>
            <person name="Thang M."/>
            <person name="Chan C."/>
        </authorList>
    </citation>
    <scope>NUCLEOTIDE SEQUENCE</scope>
</reference>
<evidence type="ECO:0000313" key="2">
    <source>
        <dbReference type="EMBL" id="CAE7736384.1"/>
    </source>
</evidence>
<feature type="region of interest" description="Disordered" evidence="1">
    <location>
        <begin position="1"/>
        <end position="20"/>
    </location>
</feature>
<evidence type="ECO:0000313" key="3">
    <source>
        <dbReference type="Proteomes" id="UP000649617"/>
    </source>
</evidence>
<keyword evidence="3" id="KW-1185">Reference proteome</keyword>
<feature type="compositionally biased region" description="Polar residues" evidence="1">
    <location>
        <begin position="1"/>
        <end position="14"/>
    </location>
</feature>